<name>A0A2R6BDC7_9ARCH</name>
<comment type="caution">
    <text evidence="1">The sequence shown here is derived from an EMBL/GenBank/DDBJ whole genome shotgun (WGS) entry which is preliminary data.</text>
</comment>
<dbReference type="Proteomes" id="UP000241284">
    <property type="component" value="Unassembled WGS sequence"/>
</dbReference>
<dbReference type="SUPFAM" id="SSF53850">
    <property type="entry name" value="Periplasmic binding protein-like II"/>
    <property type="match status" value="1"/>
</dbReference>
<protein>
    <submittedName>
        <fullName evidence="1">Uncharacterized protein</fullName>
    </submittedName>
</protein>
<reference evidence="1 2" key="1">
    <citation type="submission" date="2017-04" db="EMBL/GenBank/DDBJ databases">
        <title>Novel microbial lineages endemic to geothermal iron-oxide mats fill important gaps in the evolutionary history of Archaea.</title>
        <authorList>
            <person name="Jay Z.J."/>
            <person name="Beam J.P."/>
            <person name="Dlakic M."/>
            <person name="Rusch D.B."/>
            <person name="Kozubal M.A."/>
            <person name="Inskeep W.P."/>
        </authorList>
    </citation>
    <scope>NUCLEOTIDE SEQUENCE [LARGE SCALE GENOMIC DNA]</scope>
    <source>
        <strain evidence="1">ECH_B_2</strain>
    </source>
</reference>
<accession>A0A2R6BDC7</accession>
<organism evidence="1 2">
    <name type="scientific">Candidatus Marsarchaeota G2 archaeon ECH_B_2</name>
    <dbReference type="NCBI Taxonomy" id="1978160"/>
    <lineage>
        <taxon>Archaea</taxon>
        <taxon>Candidatus Marsarchaeota</taxon>
        <taxon>Candidatus Marsarchaeota group 2</taxon>
    </lineage>
</organism>
<dbReference type="Gene3D" id="3.40.190.10">
    <property type="entry name" value="Periplasmic binding protein-like II"/>
    <property type="match status" value="1"/>
</dbReference>
<dbReference type="EMBL" id="NEXH01000002">
    <property type="protein sequence ID" value="PSN96448.1"/>
    <property type="molecule type" value="Genomic_DNA"/>
</dbReference>
<dbReference type="AlphaFoldDB" id="A0A2R6BDC7"/>
<sequence>MDDSQTAAPDALDPGTGFFVQDNTVFLNVYQGLVEFTGFNYSQVVPVVAQNYTILNNYKTYVFNIRRGVTLSTGEPVNASILWFSFVREAYMGQAVGLANYGELTIYMTQYSKTGYAFP</sequence>
<evidence type="ECO:0000313" key="1">
    <source>
        <dbReference type="EMBL" id="PSN96448.1"/>
    </source>
</evidence>
<proteinExistence type="predicted"/>
<evidence type="ECO:0000313" key="2">
    <source>
        <dbReference type="Proteomes" id="UP000241284"/>
    </source>
</evidence>
<gene>
    <name evidence="1" type="ORF">B9Q06_02115</name>
</gene>